<accession>A0ABD0PJR6</accession>
<feature type="compositionally biased region" description="Low complexity" evidence="1">
    <location>
        <begin position="143"/>
        <end position="159"/>
    </location>
</feature>
<evidence type="ECO:0000313" key="2">
    <source>
        <dbReference type="EMBL" id="KAL0173921.1"/>
    </source>
</evidence>
<organism evidence="2 3">
    <name type="scientific">Cirrhinus mrigala</name>
    <name type="common">Mrigala</name>
    <dbReference type="NCBI Taxonomy" id="683832"/>
    <lineage>
        <taxon>Eukaryota</taxon>
        <taxon>Metazoa</taxon>
        <taxon>Chordata</taxon>
        <taxon>Craniata</taxon>
        <taxon>Vertebrata</taxon>
        <taxon>Euteleostomi</taxon>
        <taxon>Actinopterygii</taxon>
        <taxon>Neopterygii</taxon>
        <taxon>Teleostei</taxon>
        <taxon>Ostariophysi</taxon>
        <taxon>Cypriniformes</taxon>
        <taxon>Cyprinidae</taxon>
        <taxon>Labeoninae</taxon>
        <taxon>Labeonini</taxon>
        <taxon>Cirrhinus</taxon>
    </lineage>
</organism>
<reference evidence="2 3" key="1">
    <citation type="submission" date="2024-05" db="EMBL/GenBank/DDBJ databases">
        <title>Genome sequencing and assembly of Indian major carp, Cirrhinus mrigala (Hamilton, 1822).</title>
        <authorList>
            <person name="Mohindra V."/>
            <person name="Chowdhury L.M."/>
            <person name="Lal K."/>
            <person name="Jena J.K."/>
        </authorList>
    </citation>
    <scope>NUCLEOTIDE SEQUENCE [LARGE SCALE GENOMIC DNA]</scope>
    <source>
        <strain evidence="2">CM1030</strain>
        <tissue evidence="2">Blood</tissue>
    </source>
</reference>
<keyword evidence="3" id="KW-1185">Reference proteome</keyword>
<dbReference type="EMBL" id="JAMKFB020000015">
    <property type="protein sequence ID" value="KAL0173921.1"/>
    <property type="molecule type" value="Genomic_DNA"/>
</dbReference>
<dbReference type="AlphaFoldDB" id="A0ABD0PJR6"/>
<feature type="region of interest" description="Disordered" evidence="1">
    <location>
        <begin position="143"/>
        <end position="165"/>
    </location>
</feature>
<evidence type="ECO:0008006" key="4">
    <source>
        <dbReference type="Google" id="ProtNLM"/>
    </source>
</evidence>
<protein>
    <recommendedName>
        <fullName evidence="4">Retrotransposon gag domain-containing protein</fullName>
    </recommendedName>
</protein>
<gene>
    <name evidence="2" type="ORF">M9458_029889</name>
</gene>
<name>A0ABD0PJR6_CIRMR</name>
<comment type="caution">
    <text evidence="2">The sequence shown here is derived from an EMBL/GenBank/DDBJ whole genome shotgun (WGS) entry which is preliminary data.</text>
</comment>
<sequence length="165" mass="17439">SSNLPNTQPIITMDPASRLVQLRQDNRSIEEYVIDFCELCYLVNFKENFALLLGGSAFTVGITDSGPCEPPVFTKPEAVHVMPTTQKLHRTTSAAARPAHITSAAQRPAHVTSTAPRPAHGTSVAPRPAHSIPAHAIPAHAMPAHAKPAAPRPAHAKPAAPGPAH</sequence>
<evidence type="ECO:0000256" key="1">
    <source>
        <dbReference type="SAM" id="MobiDB-lite"/>
    </source>
</evidence>
<feature type="non-terminal residue" evidence="2">
    <location>
        <position position="1"/>
    </location>
</feature>
<proteinExistence type="predicted"/>
<feature type="non-terminal residue" evidence="2">
    <location>
        <position position="165"/>
    </location>
</feature>
<dbReference type="Proteomes" id="UP001529510">
    <property type="component" value="Unassembled WGS sequence"/>
</dbReference>
<feature type="region of interest" description="Disordered" evidence="1">
    <location>
        <begin position="103"/>
        <end position="130"/>
    </location>
</feature>
<evidence type="ECO:0000313" key="3">
    <source>
        <dbReference type="Proteomes" id="UP001529510"/>
    </source>
</evidence>